<evidence type="ECO:0000259" key="1">
    <source>
        <dbReference type="Pfam" id="PF03101"/>
    </source>
</evidence>
<dbReference type="Proteomes" id="UP000823388">
    <property type="component" value="Chromosome 9N"/>
</dbReference>
<protein>
    <recommendedName>
        <fullName evidence="1">FAR1 domain-containing protein</fullName>
    </recommendedName>
</protein>
<dbReference type="PANTHER" id="PTHR47482">
    <property type="entry name" value="OS11G0632001 PROTEIN"/>
    <property type="match status" value="1"/>
</dbReference>
<dbReference type="PANTHER" id="PTHR47482:SF5">
    <property type="entry name" value="FAR1 DOMAIN-CONTAINING PROTEIN"/>
    <property type="match status" value="1"/>
</dbReference>
<name>A0A8T0N114_PANVG</name>
<accession>A0A8T0N114</accession>
<organism evidence="2 3">
    <name type="scientific">Panicum virgatum</name>
    <name type="common">Blackwell switchgrass</name>
    <dbReference type="NCBI Taxonomy" id="38727"/>
    <lineage>
        <taxon>Eukaryota</taxon>
        <taxon>Viridiplantae</taxon>
        <taxon>Streptophyta</taxon>
        <taxon>Embryophyta</taxon>
        <taxon>Tracheophyta</taxon>
        <taxon>Spermatophyta</taxon>
        <taxon>Magnoliopsida</taxon>
        <taxon>Liliopsida</taxon>
        <taxon>Poales</taxon>
        <taxon>Poaceae</taxon>
        <taxon>PACMAD clade</taxon>
        <taxon>Panicoideae</taxon>
        <taxon>Panicodae</taxon>
        <taxon>Paniceae</taxon>
        <taxon>Panicinae</taxon>
        <taxon>Panicum</taxon>
        <taxon>Panicum sect. Hiantes</taxon>
    </lineage>
</organism>
<feature type="domain" description="FAR1" evidence="1">
    <location>
        <begin position="148"/>
        <end position="226"/>
    </location>
</feature>
<dbReference type="EMBL" id="CM029054">
    <property type="protein sequence ID" value="KAG2542042.1"/>
    <property type="molecule type" value="Genomic_DNA"/>
</dbReference>
<dbReference type="Pfam" id="PF03101">
    <property type="entry name" value="FAR1"/>
    <property type="match status" value="1"/>
</dbReference>
<dbReference type="InterPro" id="IPR004330">
    <property type="entry name" value="FAR1_DNA_bnd_dom"/>
</dbReference>
<reference evidence="2 3" key="1">
    <citation type="submission" date="2020-05" db="EMBL/GenBank/DDBJ databases">
        <title>WGS assembly of Panicum virgatum.</title>
        <authorList>
            <person name="Lovell J.T."/>
            <person name="Jenkins J."/>
            <person name="Shu S."/>
            <person name="Juenger T.E."/>
            <person name="Schmutz J."/>
        </authorList>
    </citation>
    <scope>NUCLEOTIDE SEQUENCE [LARGE SCALE GENOMIC DNA]</scope>
    <source>
        <strain evidence="3">cv. AP13</strain>
    </source>
</reference>
<dbReference type="AlphaFoldDB" id="A0A8T0N114"/>
<evidence type="ECO:0000313" key="2">
    <source>
        <dbReference type="EMBL" id="KAG2542042.1"/>
    </source>
</evidence>
<evidence type="ECO:0000313" key="3">
    <source>
        <dbReference type="Proteomes" id="UP000823388"/>
    </source>
</evidence>
<gene>
    <name evidence="2" type="ORF">PVAP13_9NG672600</name>
</gene>
<proteinExistence type="predicted"/>
<comment type="caution">
    <text evidence="2">The sequence shown here is derived from an EMBL/GenBank/DDBJ whole genome shotgun (WGS) entry which is preliminary data.</text>
</comment>
<sequence length="390" mass="43887">MSGIDDSERVVQAQQMREVSCTNGGIDLNVGAGSELFDCNSGLLDEGIEDRHNESTSEVCNGREGCSSVCVDSVFNDGVSGIQPPDAQLTQSWEKRPRLGHIPDEQEETTENPTALEKALKGFVIRKHGLVVQPSVGMHFDSMAEAFEFYNLYSWEVGFGIRYDRSRRNSERTKTIQDIVCICSGKPNKGTTSTLRCRCPAKMRIARSKDGGWHVKEHVADHNHHLSDTFAEKQQWRSHRHIDLHTKQLIKHLRDNNVNMTKVFSIISSFFGTAGSAPFTKRSVRTLCAKLARDNADDDIGKTMKVFSKIKEEDPDFTYSVELDDECRIKTIIWTNGQSRRHYACFGDVITFDTTYKTNLYDMPFGLFVGINNHFQSIVPDGPVPPSPRS</sequence>
<keyword evidence="3" id="KW-1185">Reference proteome</keyword>